<evidence type="ECO:0000256" key="2">
    <source>
        <dbReference type="ARBA" id="ARBA00006824"/>
    </source>
</evidence>
<feature type="transmembrane region" description="Helical" evidence="7">
    <location>
        <begin position="95"/>
        <end position="114"/>
    </location>
</feature>
<proteinExistence type="inferred from homology"/>
<protein>
    <recommendedName>
        <fullName evidence="6">Mitochondrial inner membrane protein Mpv17</fullName>
    </recommendedName>
</protein>
<dbReference type="AlphaFoldDB" id="A0AAD9QFC4"/>
<dbReference type="EMBL" id="JARQWQ010000037">
    <property type="protein sequence ID" value="KAK2560243.1"/>
    <property type="molecule type" value="Genomic_DNA"/>
</dbReference>
<organism evidence="8 9">
    <name type="scientific">Acropora cervicornis</name>
    <name type="common">Staghorn coral</name>
    <dbReference type="NCBI Taxonomy" id="6130"/>
    <lineage>
        <taxon>Eukaryota</taxon>
        <taxon>Metazoa</taxon>
        <taxon>Cnidaria</taxon>
        <taxon>Anthozoa</taxon>
        <taxon>Hexacorallia</taxon>
        <taxon>Scleractinia</taxon>
        <taxon>Astrocoeniina</taxon>
        <taxon>Acroporidae</taxon>
        <taxon>Acropora</taxon>
    </lineage>
</organism>
<dbReference type="PANTHER" id="PTHR11266">
    <property type="entry name" value="PEROXISOMAL MEMBRANE PROTEIN 2, PXMP2 MPV17"/>
    <property type="match status" value="1"/>
</dbReference>
<evidence type="ECO:0000256" key="4">
    <source>
        <dbReference type="ARBA" id="ARBA00022989"/>
    </source>
</evidence>
<comment type="subcellular location">
    <subcellularLocation>
        <location evidence="1">Membrane</location>
        <topology evidence="1">Multi-pass membrane protein</topology>
    </subcellularLocation>
</comment>
<evidence type="ECO:0000256" key="7">
    <source>
        <dbReference type="RuleBase" id="RU363053"/>
    </source>
</evidence>
<accession>A0AAD9QFC4</accession>
<name>A0AAD9QFC4_ACRCE</name>
<keyword evidence="9" id="KW-1185">Reference proteome</keyword>
<evidence type="ECO:0000313" key="8">
    <source>
        <dbReference type="EMBL" id="KAK2560243.1"/>
    </source>
</evidence>
<comment type="similarity">
    <text evidence="2 7">Belongs to the peroxisomal membrane protein PXMP2/4 family.</text>
</comment>
<feature type="transmembrane region" description="Helical" evidence="7">
    <location>
        <begin position="24"/>
        <end position="42"/>
    </location>
</feature>
<evidence type="ECO:0000256" key="5">
    <source>
        <dbReference type="ARBA" id="ARBA00023136"/>
    </source>
</evidence>
<keyword evidence="5 7" id="KW-0472">Membrane</keyword>
<feature type="transmembrane region" description="Helical" evidence="7">
    <location>
        <begin position="54"/>
        <end position="75"/>
    </location>
</feature>
<reference evidence="8" key="2">
    <citation type="journal article" date="2023" name="Science">
        <title>Genomic signatures of disease resistance in endangered staghorn corals.</title>
        <authorList>
            <person name="Vollmer S.V."/>
            <person name="Selwyn J.D."/>
            <person name="Despard B.A."/>
            <person name="Roesel C.L."/>
        </authorList>
    </citation>
    <scope>NUCLEOTIDE SEQUENCE</scope>
    <source>
        <strain evidence="8">K2</strain>
    </source>
</reference>
<keyword evidence="3 7" id="KW-0812">Transmembrane</keyword>
<dbReference type="InterPro" id="IPR007248">
    <property type="entry name" value="Mpv17_PMP22"/>
</dbReference>
<feature type="transmembrane region" description="Helical" evidence="7">
    <location>
        <begin position="157"/>
        <end position="175"/>
    </location>
</feature>
<keyword evidence="4 7" id="KW-1133">Transmembrane helix</keyword>
<dbReference type="GO" id="GO:0016020">
    <property type="term" value="C:membrane"/>
    <property type="evidence" value="ECO:0007669"/>
    <property type="project" value="UniProtKB-SubCell"/>
</dbReference>
<comment type="caution">
    <text evidence="8">The sequence shown here is derived from an EMBL/GenBank/DDBJ whole genome shotgun (WGS) entry which is preliminary data.</text>
</comment>
<evidence type="ECO:0000313" key="9">
    <source>
        <dbReference type="Proteomes" id="UP001249851"/>
    </source>
</evidence>
<dbReference type="PANTHER" id="PTHR11266:SF17">
    <property type="entry name" value="PROTEIN MPV17"/>
    <property type="match status" value="1"/>
</dbReference>
<dbReference type="Proteomes" id="UP001249851">
    <property type="component" value="Unassembled WGS sequence"/>
</dbReference>
<evidence type="ECO:0000256" key="1">
    <source>
        <dbReference type="ARBA" id="ARBA00004141"/>
    </source>
</evidence>
<sequence>MSIIARAWNTYQHLLVTNPWKTQIIGTGILVAVGDVVTQQFVEKKGSHHDFVRTARMGVVGVIVAPVLRTWFLALDRIFPGTAKTDGLKKMLLDQSLFAPFMIGFFFSVTETLAGKRPYEIHKMLKERYLQTLITNYKIWPLAQTINFTFIPIQHRIGFVQLVAIFWNAYMSWMVNLPLSDDTVPRINDVESVQ</sequence>
<dbReference type="Pfam" id="PF04117">
    <property type="entry name" value="Mpv17_PMP22"/>
    <property type="match status" value="1"/>
</dbReference>
<evidence type="ECO:0000256" key="6">
    <source>
        <dbReference type="ARBA" id="ARBA00049743"/>
    </source>
</evidence>
<dbReference type="GO" id="GO:0005739">
    <property type="term" value="C:mitochondrion"/>
    <property type="evidence" value="ECO:0007669"/>
    <property type="project" value="TreeGrafter"/>
</dbReference>
<gene>
    <name evidence="8" type="ORF">P5673_017228</name>
</gene>
<evidence type="ECO:0000256" key="3">
    <source>
        <dbReference type="ARBA" id="ARBA00022692"/>
    </source>
</evidence>
<reference evidence="8" key="1">
    <citation type="journal article" date="2023" name="G3 (Bethesda)">
        <title>Whole genome assembly and annotation of the endangered Caribbean coral Acropora cervicornis.</title>
        <authorList>
            <person name="Selwyn J.D."/>
            <person name="Vollmer S.V."/>
        </authorList>
    </citation>
    <scope>NUCLEOTIDE SEQUENCE</scope>
    <source>
        <strain evidence="8">K2</strain>
    </source>
</reference>